<feature type="region of interest" description="Disordered" evidence="10">
    <location>
        <begin position="48"/>
        <end position="74"/>
    </location>
</feature>
<feature type="compositionally biased region" description="Pro residues" evidence="10">
    <location>
        <begin position="2262"/>
        <end position="2274"/>
    </location>
</feature>
<dbReference type="InterPro" id="IPR001214">
    <property type="entry name" value="SET_dom"/>
</dbReference>
<evidence type="ECO:0000256" key="7">
    <source>
        <dbReference type="ARBA" id="ARBA00023163"/>
    </source>
</evidence>
<dbReference type="Proteomes" id="UP000326396">
    <property type="component" value="Linkage Group LG15"/>
</dbReference>
<feature type="region of interest" description="Disordered" evidence="10">
    <location>
        <begin position="926"/>
        <end position="945"/>
    </location>
</feature>
<feature type="region of interest" description="Disordered" evidence="10">
    <location>
        <begin position="1"/>
        <end position="36"/>
    </location>
</feature>
<dbReference type="PANTHER" id="PTHR45838">
    <property type="entry name" value="HISTONE-LYSINE-N-METHYLTRANSFERASE 2 KMT2 FAMILY MEMBER"/>
    <property type="match status" value="1"/>
</dbReference>
<evidence type="ECO:0000256" key="5">
    <source>
        <dbReference type="ARBA" id="ARBA00022853"/>
    </source>
</evidence>
<evidence type="ECO:0000256" key="1">
    <source>
        <dbReference type="ARBA" id="ARBA00004123"/>
    </source>
</evidence>
<dbReference type="InterPro" id="IPR043502">
    <property type="entry name" value="DNA/RNA_pol_sf"/>
</dbReference>
<evidence type="ECO:0000313" key="14">
    <source>
        <dbReference type="EMBL" id="KAD5802963.1"/>
    </source>
</evidence>
<dbReference type="Pfam" id="PF00856">
    <property type="entry name" value="SET"/>
    <property type="match status" value="1"/>
</dbReference>
<dbReference type="PROSITE" id="PS51805">
    <property type="entry name" value="EPHD"/>
    <property type="match status" value="1"/>
</dbReference>
<evidence type="ECO:0000313" key="15">
    <source>
        <dbReference type="Proteomes" id="UP000326396"/>
    </source>
</evidence>
<feature type="compositionally biased region" description="Polar residues" evidence="10">
    <location>
        <begin position="927"/>
        <end position="943"/>
    </location>
</feature>
<dbReference type="PROSITE" id="PS01359">
    <property type="entry name" value="ZF_PHD_1"/>
    <property type="match status" value="1"/>
</dbReference>
<dbReference type="CDD" id="cd09272">
    <property type="entry name" value="RNase_HI_RT_Ty1"/>
    <property type="match status" value="1"/>
</dbReference>
<feature type="domain" description="PHD-type" evidence="11">
    <location>
        <begin position="1173"/>
        <end position="1223"/>
    </location>
</feature>
<protein>
    <recommendedName>
        <fullName evidence="16">Histone-lysine N-methyltransferase</fullName>
    </recommendedName>
</protein>
<evidence type="ECO:0000256" key="2">
    <source>
        <dbReference type="ARBA" id="ARBA00022723"/>
    </source>
</evidence>
<dbReference type="PROSITE" id="PS50016">
    <property type="entry name" value="ZF_PHD_2"/>
    <property type="match status" value="1"/>
</dbReference>
<feature type="region of interest" description="Disordered" evidence="10">
    <location>
        <begin position="137"/>
        <end position="178"/>
    </location>
</feature>
<dbReference type="Pfam" id="PF16135">
    <property type="entry name" value="TDBD"/>
    <property type="match status" value="1"/>
</dbReference>
<keyword evidence="15" id="KW-1185">Reference proteome</keyword>
<dbReference type="GO" id="GO:0045893">
    <property type="term" value="P:positive regulation of DNA-templated transcription"/>
    <property type="evidence" value="ECO:0007669"/>
    <property type="project" value="TreeGrafter"/>
</dbReference>
<comment type="caution">
    <text evidence="14">The sequence shown here is derived from an EMBL/GenBank/DDBJ whole genome shotgun (WGS) entry which is preliminary data.</text>
</comment>
<dbReference type="GO" id="GO:0042800">
    <property type="term" value="F:histone H3K4 methyltransferase activity"/>
    <property type="evidence" value="ECO:0007669"/>
    <property type="project" value="TreeGrafter"/>
</dbReference>
<dbReference type="InterPro" id="IPR001965">
    <property type="entry name" value="Znf_PHD"/>
</dbReference>
<dbReference type="InterPro" id="IPR019787">
    <property type="entry name" value="Znf_PHD-finger"/>
</dbReference>
<keyword evidence="2" id="KW-0479">Metal-binding</keyword>
<dbReference type="InterPro" id="IPR019786">
    <property type="entry name" value="Zinc_finger_PHD-type_CS"/>
</dbReference>
<dbReference type="InterPro" id="IPR013083">
    <property type="entry name" value="Znf_RING/FYVE/PHD"/>
</dbReference>
<feature type="region of interest" description="Disordered" evidence="10">
    <location>
        <begin position="2235"/>
        <end position="2306"/>
    </location>
</feature>
<evidence type="ECO:0000256" key="3">
    <source>
        <dbReference type="ARBA" id="ARBA00022771"/>
    </source>
</evidence>
<dbReference type="InterPro" id="IPR032308">
    <property type="entry name" value="TDBD"/>
</dbReference>
<keyword evidence="4" id="KW-0862">Zinc</keyword>
<evidence type="ECO:0000256" key="8">
    <source>
        <dbReference type="ARBA" id="ARBA00023242"/>
    </source>
</evidence>
<evidence type="ECO:0000256" key="9">
    <source>
        <dbReference type="PROSITE-ProRule" id="PRU00146"/>
    </source>
</evidence>
<feature type="compositionally biased region" description="Low complexity" evidence="10">
    <location>
        <begin position="53"/>
        <end position="71"/>
    </location>
</feature>
<dbReference type="Pfam" id="PF07727">
    <property type="entry name" value="RVT_2"/>
    <property type="match status" value="1"/>
</dbReference>
<proteinExistence type="predicted"/>
<dbReference type="SUPFAM" id="SSF82199">
    <property type="entry name" value="SET domain"/>
    <property type="match status" value="1"/>
</dbReference>
<dbReference type="CDD" id="cd15492">
    <property type="entry name" value="PHD_BRPF_JADE_like"/>
    <property type="match status" value="1"/>
</dbReference>
<keyword evidence="7" id="KW-0804">Transcription</keyword>
<feature type="domain" description="SET" evidence="12">
    <location>
        <begin position="1511"/>
        <end position="1632"/>
    </location>
</feature>
<keyword evidence="6" id="KW-0805">Transcription regulation</keyword>
<dbReference type="InterPro" id="IPR034732">
    <property type="entry name" value="EPHD"/>
</dbReference>
<dbReference type="InterPro" id="IPR011011">
    <property type="entry name" value="Znf_FYVE_PHD"/>
</dbReference>
<feature type="compositionally biased region" description="Basic and acidic residues" evidence="10">
    <location>
        <begin position="2296"/>
        <end position="2306"/>
    </location>
</feature>
<dbReference type="SMART" id="SM00249">
    <property type="entry name" value="PHD"/>
    <property type="match status" value="2"/>
</dbReference>
<dbReference type="OrthoDB" id="308383at2759"/>
<gene>
    <name evidence="14" type="ORF">E3N88_14323</name>
</gene>
<dbReference type="PANTHER" id="PTHR45838:SF4">
    <property type="entry name" value="HISTONE-LYSINE N-METHYLTRANSFERASE TRITHORAX"/>
    <property type="match status" value="1"/>
</dbReference>
<feature type="domain" description="PHD-type" evidence="13">
    <location>
        <begin position="1289"/>
        <end position="1410"/>
    </location>
</feature>
<sequence length="2306" mass="258532">MESTCFPATPQDMSPSTINGQSPSEEKSTVDTAPSFEMDTRWQMTKCGPTWQSSPEPEAVVAPSPVSQVQSHDFSRTSMINSSHYTYPHIVQEPSSSTRKLMTDPLFQTTNFNLYNSNLSVMGTPFFTLLSGPPYDSQQVLSSKASNPSSNAQVHISSSTVGPTGRESSFGSPKLSSQNIDDHYLKSKIDIHPPVPIRSFASDGGNAAAYFHEQSNGFTSLKNVPISGPIPAHNGKRHSSSAHHPLSPPTSVLPRVFCLYASGDLFLSYSGLLGVVCSCHGFHMSISKFSEHSGLQDVNPGDAVHMDGGETIAQWRKVYFSKLGIRIPGDECGWNWPEGYSTAVDVAKSNERVPNQTKFAVLSSFVGPSRPYAASRQSLIHVLDNCKLPNGFTETSQSNAHVAPAHKTIERHVSRLSISKLDNGASVQRYSGKTNNYRDDDIMGKTKVSSNIELRLGQPSQQNKTLGKPKVPGFNTHVSRVDHPLELVSSQQLVYNDVAGNNRITEENKEVLNCAAQAAKSSLTEGQNRLSSSSLGFGAYSTRTAFQPEQLKNDVTKVLNSLTPLSNHSSFFGVGEDQKCNPLNGKLWSSVKVPSKSTVSTYNLPELAKEHVHSRNTYWTANDAEKSAVISGNSKLRFKNFRIGTNEDICSSSGHGNCSQGASCAYIPENCSCLAQKNKMVENSTLDGKKILSAFGEPSKIRAPILSPSNTLRNGSTSFGKFGESIKPNFKKVEFNAFQWKDVPNKMAGKCHRSCRDEAAKILEDKADVIDQTSNVVVKSVDQPVQKVDCMKEQVMSNISSKCSAPALTQASVKISNGDSCADDAQNTDCAKNWSSDDCSNTVLDSFSCKINLKNETQSKPVPDQSTRSLVDELRIIDSLRLKKVKNQAPMHENSSSKKTFEKEFESRKRKSETEFKLTGKSFPASPISSISTRNSGQSSQSLEDVHKLDKEKKELLCNTQERVYDDFLEIPKYSRGKKARIDFEFSKIKSVWKQELPCKRFTRPVVCGRFGLISNGDTSKPAKIFSLKRIIKTSRRCSPVGDEFVQKSVVKPLKKSIIREGNQQTDGFSNFREERCHIGKGAEVYSDDDATETSDSDFGTKKRRKIKKIRKRSLYELITEGKDSGFATISKNIASIPQDNLKNGGNSNNIRRVENIYRSPKESTCKSTSDVDKFCNVCGSINNDELNCLLECNRCLITVHQACYGISKVPKNEWYCRPCRENATNMACVLCGYEGGVMTRALHSNNIVRGLLYAWNVATETQETQVNIDAPKNIVCDRIRASSVADPLFKNLSYPVNDKVVKNSVTAGFFDPTVKQWVHMVCGLWTPDTRCPNVDTMSAFDVCGVCNPKGNVICSMCKRPGGSCIRCRVIGCTIDFHPWCAHKKGLLQSEVEGTDNDKVGFYGRCDLHATEDHHCKDKTNSQSIQIVAFHGKESCARTEGYKGRKREGFRHDSQQSAGFIVQQEQVDAWNYINRQLLCKKRLHKTLQTVQDVESDFRKEYARYKQSKGWKHLVVYRSGIHALGLYTSLFITQSAMVVEYVGEIVGLRVADRREIEYQSGKHLQYKSACYFFRIDKENIIDATRKGGIARFVNHSCQPNCVAKVMTVRGEKKVVFFAVRDIYPGEEITYDYHFNNEDEVTQSNVEESSVRRSIRDRRDPDRYGFLIQGNDVPFLDGTEPTNYKTAISDSEFDKWLDAMDAEMQSMHDNQVWDLVDLPPNCKTVGSKWVFKKKIDMDGNVHTFKARLVAKGFTQTQGIDYEETFSPVAMLKSIRILIAISAYYDYEIWQMDVKTAFLNGHLTEDVYMAQPEGFVDPKNPNKVCKLKKSIYGLKQASRSWNLRFDEKIKEFGFIKNEDEPCVYMKASGSIVMFLILYVDDILLIGNDIPTLNGVKSWLGKCFAMKDLGEAAYILGIKIYRDRSRRLIGLSQSTYIDKVIRRFSMQDAKRGFLPMAHGTILNKLQCPETEDHKRRMERVPYASAIGSIMYAMLCTRPDVSYALSMTSRYQQNPGDAHWIAVKNILKYLKRTKDMFLIYGGTDEELNVKCYTDASFQTDRDDSRSQTGFVFTLNGGAITWKSSKQTVVAQSTTESEYMAASDAAKEAAWMKKFIADLGVVPSITRPIEVMCDNSGAIAQAKEPRSHHSTKHILRKFHYIREILERGDITINKVHTDHNLADPFTKPMPQAKHEEHARNIGLRLANHICKPLLQKRWTKHLQEEFMRVFVFKNLFKKNVFPTHRPQPHRLQPPSTTKDPTYRRTSDRPPPPTVEPPPPTTVTINLQPEAIEPEALEPEAIEGDRRRSNQKP</sequence>
<dbReference type="PROSITE" id="PS50280">
    <property type="entry name" value="SET"/>
    <property type="match status" value="1"/>
</dbReference>
<feature type="compositionally biased region" description="Acidic residues" evidence="10">
    <location>
        <begin position="2285"/>
        <end position="2295"/>
    </location>
</feature>
<dbReference type="Gene3D" id="3.30.40.10">
    <property type="entry name" value="Zinc/RING finger domain, C3HC4 (zinc finger)"/>
    <property type="match status" value="2"/>
</dbReference>
<evidence type="ECO:0000256" key="6">
    <source>
        <dbReference type="ARBA" id="ARBA00023015"/>
    </source>
</evidence>
<organism evidence="14 15">
    <name type="scientific">Mikania micrantha</name>
    <name type="common">bitter vine</name>
    <dbReference type="NCBI Taxonomy" id="192012"/>
    <lineage>
        <taxon>Eukaryota</taxon>
        <taxon>Viridiplantae</taxon>
        <taxon>Streptophyta</taxon>
        <taxon>Embryophyta</taxon>
        <taxon>Tracheophyta</taxon>
        <taxon>Spermatophyta</taxon>
        <taxon>Magnoliopsida</taxon>
        <taxon>eudicotyledons</taxon>
        <taxon>Gunneridae</taxon>
        <taxon>Pentapetalae</taxon>
        <taxon>asterids</taxon>
        <taxon>campanulids</taxon>
        <taxon>Asterales</taxon>
        <taxon>Asteraceae</taxon>
        <taxon>Asteroideae</taxon>
        <taxon>Heliantheae alliance</taxon>
        <taxon>Eupatorieae</taxon>
        <taxon>Mikania</taxon>
    </lineage>
</organism>
<dbReference type="SMART" id="SM00317">
    <property type="entry name" value="SET"/>
    <property type="match status" value="1"/>
</dbReference>
<dbReference type="Pfam" id="PF13832">
    <property type="entry name" value="zf-HC5HC2H_2"/>
    <property type="match status" value="1"/>
</dbReference>
<keyword evidence="8" id="KW-0539">Nucleus</keyword>
<dbReference type="GO" id="GO:0008270">
    <property type="term" value="F:zinc ion binding"/>
    <property type="evidence" value="ECO:0007669"/>
    <property type="project" value="UniProtKB-KW"/>
</dbReference>
<evidence type="ECO:0000256" key="10">
    <source>
        <dbReference type="SAM" id="MobiDB-lite"/>
    </source>
</evidence>
<dbReference type="InterPro" id="IPR013103">
    <property type="entry name" value="RVT_2"/>
</dbReference>
<feature type="compositionally biased region" description="Polar residues" evidence="10">
    <location>
        <begin position="11"/>
        <end position="23"/>
    </location>
</feature>
<dbReference type="SUPFAM" id="SSF56672">
    <property type="entry name" value="DNA/RNA polymerases"/>
    <property type="match status" value="1"/>
</dbReference>
<dbReference type="CDD" id="cd15571">
    <property type="entry name" value="ePHD"/>
    <property type="match status" value="1"/>
</dbReference>
<evidence type="ECO:0000259" key="11">
    <source>
        <dbReference type="PROSITE" id="PS50016"/>
    </source>
</evidence>
<keyword evidence="5" id="KW-0156">Chromatin regulator</keyword>
<comment type="subcellular location">
    <subcellularLocation>
        <location evidence="1">Nucleus</location>
    </subcellularLocation>
</comment>
<dbReference type="Gene3D" id="2.170.270.10">
    <property type="entry name" value="SET domain"/>
    <property type="match status" value="1"/>
</dbReference>
<dbReference type="GO" id="GO:0035097">
    <property type="term" value="C:histone methyltransferase complex"/>
    <property type="evidence" value="ECO:0007669"/>
    <property type="project" value="TreeGrafter"/>
</dbReference>
<dbReference type="EMBL" id="SZYD01000007">
    <property type="protein sequence ID" value="KAD5802963.1"/>
    <property type="molecule type" value="Genomic_DNA"/>
</dbReference>
<reference evidence="14 15" key="1">
    <citation type="submission" date="2019-05" db="EMBL/GenBank/DDBJ databases">
        <title>Mikania micrantha, genome provides insights into the molecular mechanism of rapid growth.</title>
        <authorList>
            <person name="Liu B."/>
        </authorList>
    </citation>
    <scope>NUCLEOTIDE SEQUENCE [LARGE SCALE GENOMIC DNA]</scope>
    <source>
        <strain evidence="14">NLD-2019</strain>
        <tissue evidence="14">Leaf</tissue>
    </source>
</reference>
<evidence type="ECO:0008006" key="16">
    <source>
        <dbReference type="Google" id="ProtNLM"/>
    </source>
</evidence>
<accession>A0A5N6P340</accession>
<evidence type="ECO:0000259" key="13">
    <source>
        <dbReference type="PROSITE" id="PS51805"/>
    </source>
</evidence>
<dbReference type="Pfam" id="PF13831">
    <property type="entry name" value="PHD_2"/>
    <property type="match status" value="1"/>
</dbReference>
<evidence type="ECO:0000259" key="12">
    <source>
        <dbReference type="PROSITE" id="PS50280"/>
    </source>
</evidence>
<evidence type="ECO:0000256" key="4">
    <source>
        <dbReference type="ARBA" id="ARBA00022833"/>
    </source>
</evidence>
<dbReference type="InterPro" id="IPR046341">
    <property type="entry name" value="SET_dom_sf"/>
</dbReference>
<dbReference type="SUPFAM" id="SSF57903">
    <property type="entry name" value="FYVE/PHD zinc finger"/>
    <property type="match status" value="1"/>
</dbReference>
<name>A0A5N6P340_9ASTR</name>
<keyword evidence="3 9" id="KW-0863">Zinc-finger</keyword>